<gene>
    <name evidence="2" type="ORF">CF15_05225</name>
</gene>
<dbReference type="InterPro" id="IPR058494">
    <property type="entry name" value="DUF8181"/>
</dbReference>
<dbReference type="AlphaFoldDB" id="A0A0V8RVU9"/>
<name>A0A0V8RVU9_PYROC</name>
<evidence type="ECO:0000256" key="1">
    <source>
        <dbReference type="SAM" id="Coils"/>
    </source>
</evidence>
<dbReference type="Pfam" id="PF26552">
    <property type="entry name" value="DUF8181"/>
    <property type="match status" value="1"/>
</dbReference>
<keyword evidence="1" id="KW-0175">Coiled coil</keyword>
<evidence type="ECO:0000313" key="2">
    <source>
        <dbReference type="EMBL" id="KSW12164.1"/>
    </source>
</evidence>
<keyword evidence="3" id="KW-1185">Reference proteome</keyword>
<protein>
    <recommendedName>
        <fullName evidence="4">V-type ATP synthase subunit H</fullName>
    </recommendedName>
</protein>
<dbReference type="RefSeq" id="WP_058370845.1">
    <property type="nucleotide sequence ID" value="NZ_LNTB01000001.1"/>
</dbReference>
<dbReference type="Proteomes" id="UP000053352">
    <property type="component" value="Unassembled WGS sequence"/>
</dbReference>
<comment type="caution">
    <text evidence="2">The sequence shown here is derived from an EMBL/GenBank/DDBJ whole genome shotgun (WGS) entry which is preliminary data.</text>
</comment>
<evidence type="ECO:0008006" key="4">
    <source>
        <dbReference type="Google" id="ProtNLM"/>
    </source>
</evidence>
<evidence type="ECO:0000313" key="3">
    <source>
        <dbReference type="Proteomes" id="UP000053352"/>
    </source>
</evidence>
<accession>A0A0V8RVU9</accession>
<reference evidence="2 3" key="1">
    <citation type="submission" date="2015-11" db="EMBL/GenBank/DDBJ databases">
        <title>Genome sequence of Pyrodictium occultum PL-19, a marine hyperthermophilic archaeon isolated from Volcano, Italy.</title>
        <authorList>
            <person name="Utturkar S."/>
            <person name="Huber H."/>
            <person name="Leptihn S."/>
            <person name="Brown S."/>
            <person name="Stetter K.O."/>
            <person name="Podar M."/>
        </authorList>
    </citation>
    <scope>NUCLEOTIDE SEQUENCE [LARGE SCALE GENOMIC DNA]</scope>
    <source>
        <strain evidence="2 3">PL-19</strain>
    </source>
</reference>
<dbReference type="STRING" id="2309.CF15_05225"/>
<proteinExistence type="predicted"/>
<organism evidence="2 3">
    <name type="scientific">Pyrodictium occultum</name>
    <dbReference type="NCBI Taxonomy" id="2309"/>
    <lineage>
        <taxon>Archaea</taxon>
        <taxon>Thermoproteota</taxon>
        <taxon>Thermoprotei</taxon>
        <taxon>Desulfurococcales</taxon>
        <taxon>Pyrodictiaceae</taxon>
        <taxon>Pyrodictium</taxon>
    </lineage>
</organism>
<dbReference type="EMBL" id="LNTB01000001">
    <property type="protein sequence ID" value="KSW12164.1"/>
    <property type="molecule type" value="Genomic_DNA"/>
</dbReference>
<dbReference type="Gene3D" id="1.20.5.2950">
    <property type="match status" value="1"/>
</dbReference>
<feature type="coiled-coil region" evidence="1">
    <location>
        <begin position="1"/>
        <end position="109"/>
    </location>
</feature>
<sequence length="113" mass="13269">MAEAASVINKFLQAVAEAEEKLKKIEEELGGDAARLLAKADEMARSLAEETDKIIEEYRRRLEKELEKELERLEKEYREREERELSSLRDRIERNRERAVEEALNLLARVVRG</sequence>